<evidence type="ECO:0000313" key="2">
    <source>
        <dbReference type="EMBL" id="PLW33706.1"/>
    </source>
</evidence>
<feature type="region of interest" description="Disordered" evidence="1">
    <location>
        <begin position="29"/>
        <end position="76"/>
    </location>
</feature>
<accession>A0A2N5U7L3</accession>
<organism evidence="2 3">
    <name type="scientific">Puccinia coronata f. sp. avenae</name>
    <dbReference type="NCBI Taxonomy" id="200324"/>
    <lineage>
        <taxon>Eukaryota</taxon>
        <taxon>Fungi</taxon>
        <taxon>Dikarya</taxon>
        <taxon>Basidiomycota</taxon>
        <taxon>Pucciniomycotina</taxon>
        <taxon>Pucciniomycetes</taxon>
        <taxon>Pucciniales</taxon>
        <taxon>Pucciniaceae</taxon>
        <taxon>Puccinia</taxon>
    </lineage>
</organism>
<sequence length="76" mass="7996">MCLVADGSGLVNDQEPSLPVARDVADAAAASPLSCTRRDDSESSEYTPWAFQPLRGRTTSSGAPVTAPKYLSSLRP</sequence>
<gene>
    <name evidence="2" type="ORF">PCASD_10289</name>
</gene>
<dbReference type="AlphaFoldDB" id="A0A2N5U7L3"/>
<protein>
    <submittedName>
        <fullName evidence="2">Uncharacterized protein</fullName>
    </submittedName>
</protein>
<dbReference type="EMBL" id="PGCI01000214">
    <property type="protein sequence ID" value="PLW33706.1"/>
    <property type="molecule type" value="Genomic_DNA"/>
</dbReference>
<proteinExistence type="predicted"/>
<evidence type="ECO:0000256" key="1">
    <source>
        <dbReference type="SAM" id="MobiDB-lite"/>
    </source>
</evidence>
<reference evidence="2 3" key="1">
    <citation type="submission" date="2017-11" db="EMBL/GenBank/DDBJ databases">
        <title>De novo assembly and phasing of dikaryotic genomes from two isolates of Puccinia coronata f. sp. avenae, the causal agent of oat crown rust.</title>
        <authorList>
            <person name="Miller M.E."/>
            <person name="Zhang Y."/>
            <person name="Omidvar V."/>
            <person name="Sperschneider J."/>
            <person name="Schwessinger B."/>
            <person name="Raley C."/>
            <person name="Palmer J.M."/>
            <person name="Garnica D."/>
            <person name="Upadhyaya N."/>
            <person name="Rathjen J."/>
            <person name="Taylor J.M."/>
            <person name="Park R.F."/>
            <person name="Dodds P.N."/>
            <person name="Hirsch C.D."/>
            <person name="Kianian S.F."/>
            <person name="Figueroa M."/>
        </authorList>
    </citation>
    <scope>NUCLEOTIDE SEQUENCE [LARGE SCALE GENOMIC DNA]</scope>
    <source>
        <strain evidence="2">12SD80</strain>
    </source>
</reference>
<dbReference type="Proteomes" id="UP000235392">
    <property type="component" value="Unassembled WGS sequence"/>
</dbReference>
<name>A0A2N5U7L3_9BASI</name>
<comment type="caution">
    <text evidence="2">The sequence shown here is derived from an EMBL/GenBank/DDBJ whole genome shotgun (WGS) entry which is preliminary data.</text>
</comment>
<evidence type="ECO:0000313" key="3">
    <source>
        <dbReference type="Proteomes" id="UP000235392"/>
    </source>
</evidence>